<dbReference type="PANTHER" id="PTHR15715:SF37">
    <property type="entry name" value="LD47843P"/>
    <property type="match status" value="1"/>
</dbReference>
<organism evidence="3 4">
    <name type="scientific">Gnathostoma spinigerum</name>
    <dbReference type="NCBI Taxonomy" id="75299"/>
    <lineage>
        <taxon>Eukaryota</taxon>
        <taxon>Metazoa</taxon>
        <taxon>Ecdysozoa</taxon>
        <taxon>Nematoda</taxon>
        <taxon>Chromadorea</taxon>
        <taxon>Rhabditida</taxon>
        <taxon>Spirurina</taxon>
        <taxon>Gnathostomatomorpha</taxon>
        <taxon>Gnathostomatoidea</taxon>
        <taxon>Gnathostomatidae</taxon>
        <taxon>Gnathostoma</taxon>
    </lineage>
</organism>
<evidence type="ECO:0000259" key="2">
    <source>
        <dbReference type="PROSITE" id="PS50006"/>
    </source>
</evidence>
<protein>
    <recommendedName>
        <fullName evidence="2">FHA domain-containing protein</fullName>
    </recommendedName>
</protein>
<dbReference type="CDD" id="cd22679">
    <property type="entry name" value="FHA_SLMAP"/>
    <property type="match status" value="1"/>
</dbReference>
<dbReference type="SUPFAM" id="SSF49879">
    <property type="entry name" value="SMAD/FHA domain"/>
    <property type="match status" value="1"/>
</dbReference>
<dbReference type="EMBL" id="JBGFUD010004804">
    <property type="protein sequence ID" value="MFH4979912.1"/>
    <property type="molecule type" value="Genomic_DNA"/>
</dbReference>
<feature type="coiled-coil region" evidence="1">
    <location>
        <begin position="242"/>
        <end position="308"/>
    </location>
</feature>
<feature type="domain" description="FHA" evidence="2">
    <location>
        <begin position="35"/>
        <end position="90"/>
    </location>
</feature>
<dbReference type="PANTHER" id="PTHR15715">
    <property type="entry name" value="CENTROSOMAL PROTEIN OF 170 KDA"/>
    <property type="match status" value="1"/>
</dbReference>
<accession>A0ABD6ETN9</accession>
<dbReference type="CDD" id="cd21911">
    <property type="entry name" value="CC1_SLMAP"/>
    <property type="match status" value="1"/>
</dbReference>
<dbReference type="InterPro" id="IPR008984">
    <property type="entry name" value="SMAD_FHA_dom_sf"/>
</dbReference>
<dbReference type="Proteomes" id="UP001608902">
    <property type="component" value="Unassembled WGS sequence"/>
</dbReference>
<dbReference type="InterPro" id="IPR051176">
    <property type="entry name" value="Cent_Immune-Sig_Mod"/>
</dbReference>
<evidence type="ECO:0000256" key="1">
    <source>
        <dbReference type="SAM" id="Coils"/>
    </source>
</evidence>
<dbReference type="PROSITE" id="PS50006">
    <property type="entry name" value="FHA_DOMAIN"/>
    <property type="match status" value="1"/>
</dbReference>
<evidence type="ECO:0000313" key="3">
    <source>
        <dbReference type="EMBL" id="MFH4979912.1"/>
    </source>
</evidence>
<reference evidence="3 4" key="1">
    <citation type="submission" date="2024-08" db="EMBL/GenBank/DDBJ databases">
        <title>Gnathostoma spinigerum genome.</title>
        <authorList>
            <person name="Gonzalez-Bertolin B."/>
            <person name="Monzon S."/>
            <person name="Zaballos A."/>
            <person name="Jimenez P."/>
            <person name="Dekumyoy P."/>
            <person name="Varona S."/>
            <person name="Cuesta I."/>
            <person name="Sumanam S."/>
            <person name="Adisakwattana P."/>
            <person name="Gasser R.B."/>
            <person name="Hernandez-Gonzalez A."/>
            <person name="Young N.D."/>
            <person name="Perteguer M.J."/>
        </authorList>
    </citation>
    <scope>NUCLEOTIDE SEQUENCE [LARGE SCALE GENOMIC DNA]</scope>
    <source>
        <strain evidence="3">AL3</strain>
        <tissue evidence="3">Liver</tissue>
    </source>
</reference>
<gene>
    <name evidence="3" type="ORF">AB6A40_006621</name>
</gene>
<dbReference type="AlphaFoldDB" id="A0ABD6ETN9"/>
<dbReference type="Pfam" id="PF00498">
    <property type="entry name" value="FHA"/>
    <property type="match status" value="1"/>
</dbReference>
<dbReference type="SMART" id="SM00240">
    <property type="entry name" value="FHA"/>
    <property type="match status" value="1"/>
</dbReference>
<dbReference type="Gene3D" id="2.60.200.20">
    <property type="match status" value="1"/>
</dbReference>
<evidence type="ECO:0000313" key="4">
    <source>
        <dbReference type="Proteomes" id="UP001608902"/>
    </source>
</evidence>
<sequence>MTGPQCPYIILTACAQSHSFDERRITVPQSEEDAIRIGRAVARWKPSPDNAIFDCKVLSRNHAVLWYEEGCFLLKDTKSSNGTFINSKRLSRSAEESEPRPIYSGDILQFGVDIVEGPSKGMGEVIHGCIVAMIRLFDDKGEEVLTPESPLSVGVKDCYSNLINPSSIIDSHQLFQLQQYVKEAVYRENVLYHKVNTLEDVLLSAEQATEGSWQALISEDRLLSRIEMLEGQLAMHSKNLNNDKVREEMEDLLSDKNRFENCTKETIRRTEEEKCELRQRLSDVERSLLKTEEETATLKRKATDMEAELMSYVTMNAAFSEELLQARRILSNLGILRNKHSNLLPNSRKEIPSRESSKEERAEEYRVSEINRTDLKKYEEIQRENEELKASINALKAQLCDIKKWNDLHHGGFHQCPAMEFMSDETKKMVCSNTESKPNNLSGSQNCGQPMNVKCVSNIVHVEPLGAARSTHTELHISPDNSNFTSNTDVRSSSSLDYDFSTLVLCTMPFFAVTYFFTSQVFKSFITTGRPKSE</sequence>
<comment type="caution">
    <text evidence="3">The sequence shown here is derived from an EMBL/GenBank/DDBJ whole genome shotgun (WGS) entry which is preliminary data.</text>
</comment>
<name>A0ABD6ETN9_9BILA</name>
<keyword evidence="4" id="KW-1185">Reference proteome</keyword>
<keyword evidence="1" id="KW-0175">Coiled coil</keyword>
<dbReference type="InterPro" id="IPR000253">
    <property type="entry name" value="FHA_dom"/>
</dbReference>
<proteinExistence type="predicted"/>
<feature type="coiled-coil region" evidence="1">
    <location>
        <begin position="371"/>
        <end position="398"/>
    </location>
</feature>